<evidence type="ECO:0000256" key="1">
    <source>
        <dbReference type="SAM" id="Phobius"/>
    </source>
</evidence>
<comment type="caution">
    <text evidence="3">The sequence shown here is derived from an EMBL/GenBank/DDBJ whole genome shotgun (WGS) entry which is preliminary data.</text>
</comment>
<evidence type="ECO:0000259" key="2">
    <source>
        <dbReference type="Pfam" id="PF02852"/>
    </source>
</evidence>
<keyword evidence="1" id="KW-1133">Transmembrane helix</keyword>
<dbReference type="Gene3D" id="3.30.390.30">
    <property type="match status" value="1"/>
</dbReference>
<dbReference type="EMBL" id="JAOL01000111">
    <property type="protein sequence ID" value="EUA90068.1"/>
    <property type="molecule type" value="Genomic_DNA"/>
</dbReference>
<feature type="transmembrane region" description="Helical" evidence="1">
    <location>
        <begin position="76"/>
        <end position="95"/>
    </location>
</feature>
<sequence length="119" mass="12931">MADGKHGELLGGHLVGHDVSELLPELTLAQKWDLTATELARNVHTHRRCPRRYRSASTAWRAHDQLLSMIRTEAVLAGRGVTAGYLLWLVAISIGDDLTTVGQWSLVILLLSGLLAVGA</sequence>
<dbReference type="Pfam" id="PF02852">
    <property type="entry name" value="Pyr_redox_dim"/>
    <property type="match status" value="1"/>
</dbReference>
<name>A0ABN0QZ94_MYCUL</name>
<gene>
    <name evidence="3" type="ORF">I551_3461</name>
</gene>
<feature type="non-terminal residue" evidence="3">
    <location>
        <position position="119"/>
    </location>
</feature>
<organism evidence="3 4">
    <name type="scientific">Mycobacterium ulcerans str. Harvey</name>
    <dbReference type="NCBI Taxonomy" id="1299332"/>
    <lineage>
        <taxon>Bacteria</taxon>
        <taxon>Bacillati</taxon>
        <taxon>Actinomycetota</taxon>
        <taxon>Actinomycetes</taxon>
        <taxon>Mycobacteriales</taxon>
        <taxon>Mycobacteriaceae</taxon>
        <taxon>Mycobacterium</taxon>
        <taxon>Mycobacterium ulcerans group</taxon>
    </lineage>
</organism>
<keyword evidence="4" id="KW-1185">Reference proteome</keyword>
<reference evidence="3 4" key="1">
    <citation type="submission" date="2014-01" db="EMBL/GenBank/DDBJ databases">
        <authorList>
            <person name="Dobos K."/>
            <person name="Lenaerts A."/>
            <person name="Ordway D."/>
            <person name="DeGroote M.A."/>
            <person name="Parker T."/>
            <person name="Sizemore C."/>
            <person name="Tallon L.J."/>
            <person name="Sadzewicz L.K."/>
            <person name="Sengamalay N."/>
            <person name="Fraser C.M."/>
            <person name="Hine E."/>
            <person name="Shefchek K.A."/>
            <person name="Das S.P."/>
            <person name="Tettelin H."/>
        </authorList>
    </citation>
    <scope>NUCLEOTIDE SEQUENCE [LARGE SCALE GENOMIC DNA]</scope>
    <source>
        <strain evidence="3 4">Harvey</strain>
    </source>
</reference>
<proteinExistence type="predicted"/>
<accession>A0ABN0QZ94</accession>
<dbReference type="InterPro" id="IPR004099">
    <property type="entry name" value="Pyr_nucl-diS_OxRdtase_dimer"/>
</dbReference>
<evidence type="ECO:0000313" key="4">
    <source>
        <dbReference type="Proteomes" id="UP000020681"/>
    </source>
</evidence>
<keyword evidence="1" id="KW-0812">Transmembrane</keyword>
<dbReference type="InterPro" id="IPR016156">
    <property type="entry name" value="FAD/NAD-linked_Rdtase_dimer_sf"/>
</dbReference>
<dbReference type="Proteomes" id="UP000020681">
    <property type="component" value="Unassembled WGS sequence"/>
</dbReference>
<protein>
    <submittedName>
        <fullName evidence="3">Pyridine nucleotide-disulfide oxidoreductase, dimerization domain protein</fullName>
    </submittedName>
</protein>
<dbReference type="SUPFAM" id="SSF55424">
    <property type="entry name" value="FAD/NAD-linked reductases, dimerisation (C-terminal) domain"/>
    <property type="match status" value="1"/>
</dbReference>
<keyword evidence="1" id="KW-0472">Membrane</keyword>
<feature type="domain" description="Pyridine nucleotide-disulphide oxidoreductase dimerisation" evidence="2">
    <location>
        <begin position="2"/>
        <end position="46"/>
    </location>
</feature>
<feature type="transmembrane region" description="Helical" evidence="1">
    <location>
        <begin position="101"/>
        <end position="118"/>
    </location>
</feature>
<evidence type="ECO:0000313" key="3">
    <source>
        <dbReference type="EMBL" id="EUA90068.1"/>
    </source>
</evidence>